<evidence type="ECO:0000313" key="2">
    <source>
        <dbReference type="EMBL" id="QCX50378.1"/>
    </source>
</evidence>
<dbReference type="Proteomes" id="UP000310553">
    <property type="component" value="Chromosome"/>
</dbReference>
<reference evidence="2 3" key="2">
    <citation type="submission" date="2019-04" db="EMBL/GenBank/DDBJ databases">
        <title>Complete Genome of UW386 and Higher Quality Genome of UW700.</title>
        <authorList>
            <person name="Jacobs J."/>
            <person name="Perez A."/>
            <person name="Steidl O."/>
            <person name="Allen C."/>
        </authorList>
    </citation>
    <scope>NUCLEOTIDE SEQUENCE [LARGE SCALE GENOMIC DNA]</scope>
    <source>
        <strain evidence="2 3">UW386</strain>
    </source>
</reference>
<evidence type="ECO:0000313" key="3">
    <source>
        <dbReference type="Proteomes" id="UP000310553"/>
    </source>
</evidence>
<protein>
    <submittedName>
        <fullName evidence="1">Uncharacterized protein</fullName>
    </submittedName>
</protein>
<dbReference type="EMBL" id="LN899819">
    <property type="protein sequence ID" value="CUV11246.1"/>
    <property type="molecule type" value="Genomic_DNA"/>
</dbReference>
<reference evidence="1" key="1">
    <citation type="submission" date="2015-10" db="EMBL/GenBank/DDBJ databases">
        <authorList>
            <person name="Gilbert D.G."/>
        </authorList>
    </citation>
    <scope>NUCLEOTIDE SEQUENCE</scope>
    <source>
        <strain evidence="1">Phyl III-seqv23</strain>
    </source>
</reference>
<dbReference type="PATRIC" id="fig|305.106.peg.1577"/>
<gene>
    <name evidence="2" type="ORF">E7Z57_15565</name>
    <name evidence="1" type="ORF">RUN39_v1_70114</name>
</gene>
<name>A0A0S4TMI3_RALSL</name>
<sequence>MAGGIDNKVSSWVKLGLVKKDSRSLFLAEQSSFDSAAAVGDFLGKDTSDPGAKGESIYSDPRNLPTAIASIMNHAQKRANFHPAKDTLDVLAKDFDHYVEEIDNTPFFHLLTHDGNERYFEGKDYNKLINSIVGLYDGVSQQDKDKLKNAIREMAENVFSQSHAKDKKTMFSQSTIDYSNPENPTIMIYYTALAMTHDKNGKSEVSTQWYEVRRTKYLVLSALIRTYAKELAAIDKQTIIGWTKDSTSQKQSNAKFELCFPELAYETV</sequence>
<dbReference type="AlphaFoldDB" id="A0A0S4TMI3"/>
<evidence type="ECO:0000313" key="1">
    <source>
        <dbReference type="EMBL" id="CUV11246.1"/>
    </source>
</evidence>
<accession>A0A0S4TMI3</accession>
<organism evidence="1">
    <name type="scientific">Ralstonia solanacearum</name>
    <name type="common">Pseudomonas solanacearum</name>
    <dbReference type="NCBI Taxonomy" id="305"/>
    <lineage>
        <taxon>Bacteria</taxon>
        <taxon>Pseudomonadati</taxon>
        <taxon>Pseudomonadota</taxon>
        <taxon>Betaproteobacteria</taxon>
        <taxon>Burkholderiales</taxon>
        <taxon>Burkholderiaceae</taxon>
        <taxon>Ralstonia</taxon>
        <taxon>Ralstonia solanacearum species complex</taxon>
    </lineage>
</organism>
<dbReference type="EMBL" id="CP039339">
    <property type="protein sequence ID" value="QCX50378.1"/>
    <property type="molecule type" value="Genomic_DNA"/>
</dbReference>
<proteinExistence type="predicted"/>